<dbReference type="SUPFAM" id="SSF53335">
    <property type="entry name" value="S-adenosyl-L-methionine-dependent methyltransferases"/>
    <property type="match status" value="1"/>
</dbReference>
<name>A9NQR5_PICSI</name>
<dbReference type="InterPro" id="IPR019410">
    <property type="entry name" value="Methyltransf_16"/>
</dbReference>
<protein>
    <submittedName>
        <fullName evidence="2">Uncharacterized protein</fullName>
    </submittedName>
</protein>
<dbReference type="InterPro" id="IPR029063">
    <property type="entry name" value="SAM-dependent_MTases_sf"/>
</dbReference>
<feature type="compositionally biased region" description="Acidic residues" evidence="1">
    <location>
        <begin position="1"/>
        <end position="10"/>
    </location>
</feature>
<dbReference type="CDD" id="cd02440">
    <property type="entry name" value="AdoMet_MTases"/>
    <property type="match status" value="1"/>
</dbReference>
<dbReference type="PANTHER" id="PTHR14614:SF132">
    <property type="entry name" value="PROTEIN-LYSINE METHYLTRANSFERASE C42C1.13"/>
    <property type="match status" value="1"/>
</dbReference>
<evidence type="ECO:0000256" key="1">
    <source>
        <dbReference type="SAM" id="MobiDB-lite"/>
    </source>
</evidence>
<dbReference type="PANTHER" id="PTHR14614">
    <property type="entry name" value="HEPATOCELLULAR CARCINOMA-ASSOCIATED ANTIGEN"/>
    <property type="match status" value="1"/>
</dbReference>
<sequence>MADCEDEGDGEMAINPAITSRSKDEDEAEQMQNNIIKMEEYEYILHRSHHKVLVRQLPSRGLSFQVWPAASALCWFLDETFWHYSGVITTAHQDAPTPTSIPICTKQQSANGFELNPEVGHISHQLLHSRGNRQALRVLELGAGTGMVGIASAFLGAHVTITDLPHVLPNLLFNATANEESLRATGLGGCVCVKALRWGEEKDARDVGHRNFDLVLASDVVYHENLFDPLLLTLKWLLLGINDDGGQVAGEGNPIVLMAHLRRWKKDAHFFKKAKKLFDVRVVHRHPPKPGSRLGVAIYSFTNKGMNRASV</sequence>
<dbReference type="EMBL" id="EF083640">
    <property type="protein sequence ID" value="ABK22976.1"/>
    <property type="molecule type" value="mRNA"/>
</dbReference>
<dbReference type="Gene3D" id="3.40.50.150">
    <property type="entry name" value="Vaccinia Virus protein VP39"/>
    <property type="match status" value="1"/>
</dbReference>
<accession>A9NQR5</accession>
<reference evidence="2" key="1">
    <citation type="journal article" date="2008" name="BMC Genomics">
        <title>A conifer genomics resource of 200,000 spruce (Picea spp.) ESTs and 6,464 high-quality, sequence-finished full-length cDNAs for Sitka spruce (Picea sitchensis).</title>
        <authorList>
            <person name="Ralph S.G."/>
            <person name="Chun H.J."/>
            <person name="Kolosova N."/>
            <person name="Cooper D."/>
            <person name="Oddy C."/>
            <person name="Ritland C.E."/>
            <person name="Kirkpatrick R."/>
            <person name="Moore R."/>
            <person name="Barber S."/>
            <person name="Holt R.A."/>
            <person name="Jones S.J."/>
            <person name="Marra M.A."/>
            <person name="Douglas C.J."/>
            <person name="Ritland K."/>
            <person name="Bohlmann J."/>
        </authorList>
    </citation>
    <scope>NUCLEOTIDE SEQUENCE</scope>
    <source>
        <tissue evidence="2">Bark</tissue>
    </source>
</reference>
<dbReference type="AlphaFoldDB" id="A9NQR5"/>
<evidence type="ECO:0000313" key="2">
    <source>
        <dbReference type="EMBL" id="ABK22976.1"/>
    </source>
</evidence>
<organism evidence="2">
    <name type="scientific">Picea sitchensis</name>
    <name type="common">Sitka spruce</name>
    <name type="synonym">Pinus sitchensis</name>
    <dbReference type="NCBI Taxonomy" id="3332"/>
    <lineage>
        <taxon>Eukaryota</taxon>
        <taxon>Viridiplantae</taxon>
        <taxon>Streptophyta</taxon>
        <taxon>Embryophyta</taxon>
        <taxon>Tracheophyta</taxon>
        <taxon>Spermatophyta</taxon>
        <taxon>Pinopsida</taxon>
        <taxon>Pinidae</taxon>
        <taxon>Conifers I</taxon>
        <taxon>Pinales</taxon>
        <taxon>Pinaceae</taxon>
        <taxon>Picea</taxon>
    </lineage>
</organism>
<feature type="region of interest" description="Disordered" evidence="1">
    <location>
        <begin position="1"/>
        <end position="30"/>
    </location>
</feature>
<proteinExistence type="evidence at transcript level"/>
<dbReference type="Pfam" id="PF10294">
    <property type="entry name" value="Methyltransf_16"/>
    <property type="match status" value="1"/>
</dbReference>